<organism evidence="1 2">
    <name type="scientific">Pseudomonas phage EM</name>
    <dbReference type="NCBI Taxonomy" id="2936914"/>
    <lineage>
        <taxon>Viruses</taxon>
        <taxon>Duplodnaviria</taxon>
        <taxon>Heunggongvirae</taxon>
        <taxon>Uroviricota</taxon>
        <taxon>Caudoviricetes</taxon>
        <taxon>Vandenendeviridae</taxon>
        <taxon>Skurskavirinae</taxon>
        <taxon>Baldwinvirus</taxon>
        <taxon>Baldwinvirus EM</taxon>
    </lineage>
</organism>
<dbReference type="Proteomes" id="UP000831536">
    <property type="component" value="Segment"/>
</dbReference>
<keyword evidence="2" id="KW-1185">Reference proteome</keyword>
<accession>A0AAE9KSL7</accession>
<proteinExistence type="predicted"/>
<name>A0AAE9KSL7_9CAUD</name>
<evidence type="ECO:0000313" key="2">
    <source>
        <dbReference type="Proteomes" id="UP000831536"/>
    </source>
</evidence>
<protein>
    <submittedName>
        <fullName evidence="1">Uncharacterized protein</fullName>
    </submittedName>
</protein>
<gene>
    <name evidence="1" type="ORF">EM_173</name>
</gene>
<evidence type="ECO:0000313" key="1">
    <source>
        <dbReference type="EMBL" id="UPW35958.1"/>
    </source>
</evidence>
<reference evidence="1" key="1">
    <citation type="journal article" date="2022" name="J. Appl. Microbiol.">
        <title>Bacteriophage-Antibiotic Combinations Against Multidrug-Resistant Pseudomonas aeruginosa.</title>
        <authorList>
            <person name="Holger D."/>
            <person name="Lev K.L."/>
            <person name="Kebriaei R."/>
            <person name="Morrisette T."/>
            <person name="Shah R."/>
            <person name="Alexander J."/>
            <person name="Lehman S.M."/>
            <person name="Rybak M.J."/>
        </authorList>
    </citation>
    <scope>NUCLEOTIDE SEQUENCE</scope>
</reference>
<sequence length="54" mass="6365">MEYDGKCNEWLQEEIERLTTLAEQATMEKWRIAGILAQRLWNEKTSVGNDHQAE</sequence>
<dbReference type="EMBL" id="ON169972">
    <property type="protein sequence ID" value="UPW35958.1"/>
    <property type="molecule type" value="Genomic_DNA"/>
</dbReference>